<reference evidence="10 11" key="1">
    <citation type="submission" date="2011-08" db="EMBL/GenBank/DDBJ databases">
        <title>The genome of the obligate endobacterium of an arbuscular mycorrhizal fungus reveals an interphylum network of nutritional interactions.</title>
        <authorList>
            <person name="Ghignone S."/>
            <person name="Salvioli A."/>
            <person name="Anca I."/>
            <person name="Lumini E."/>
            <person name="Ortu G."/>
            <person name="Petiti L."/>
            <person name="Cruveiller S."/>
            <person name="Bianciotto V."/>
            <person name="Piffanelli P."/>
            <person name="Lanfranco L."/>
            <person name="Bonfante P."/>
        </authorList>
    </citation>
    <scope>NUCLEOTIDE SEQUENCE [LARGE SCALE GENOMIC DNA]</scope>
    <source>
        <strain evidence="10 11">BEG34</strain>
    </source>
</reference>
<dbReference type="InterPro" id="IPR015422">
    <property type="entry name" value="PyrdxlP-dep_Trfase_small"/>
</dbReference>
<comment type="similarity">
    <text evidence="2 7">Belongs to the class-I pyridoxal-phosphate-dependent aminotransferase family.</text>
</comment>
<evidence type="ECO:0000256" key="3">
    <source>
        <dbReference type="ARBA" id="ARBA00011738"/>
    </source>
</evidence>
<dbReference type="PRINTS" id="PR00799">
    <property type="entry name" value="TRANSAMINASE"/>
</dbReference>
<evidence type="ECO:0000256" key="5">
    <source>
        <dbReference type="ARBA" id="ARBA00022679"/>
    </source>
</evidence>
<keyword evidence="8" id="KW-0175">Coiled coil</keyword>
<dbReference type="Gene3D" id="3.40.640.10">
    <property type="entry name" value="Type I PLP-dependent aspartate aminotransferase-like (Major domain)"/>
    <property type="match status" value="1"/>
</dbReference>
<dbReference type="SUPFAM" id="SSF53383">
    <property type="entry name" value="PLP-dependent transferases"/>
    <property type="match status" value="1"/>
</dbReference>
<name>G2J8R0_9BURK</name>
<evidence type="ECO:0000313" key="11">
    <source>
        <dbReference type="Proteomes" id="UP000054051"/>
    </source>
</evidence>
<evidence type="ECO:0000256" key="1">
    <source>
        <dbReference type="ARBA" id="ARBA00001933"/>
    </source>
</evidence>
<dbReference type="CDD" id="cd00609">
    <property type="entry name" value="AAT_like"/>
    <property type="match status" value="1"/>
</dbReference>
<dbReference type="Gene3D" id="3.90.1150.10">
    <property type="entry name" value="Aspartate Aminotransferase, domain 1"/>
    <property type="match status" value="1"/>
</dbReference>
<evidence type="ECO:0000313" key="10">
    <source>
        <dbReference type="EMBL" id="CCD29157.1"/>
    </source>
</evidence>
<dbReference type="InterPro" id="IPR004839">
    <property type="entry name" value="Aminotransferase_I/II_large"/>
</dbReference>
<evidence type="ECO:0000256" key="6">
    <source>
        <dbReference type="ARBA" id="ARBA00022898"/>
    </source>
</evidence>
<keyword evidence="6" id="KW-0663">Pyridoxal phosphate</keyword>
<dbReference type="eggNOG" id="COG1448">
    <property type="taxonomic scope" value="Bacteria"/>
</dbReference>
<feature type="domain" description="Aminotransferase class I/classII large" evidence="9">
    <location>
        <begin position="29"/>
        <end position="394"/>
    </location>
</feature>
<dbReference type="PROSITE" id="PS00105">
    <property type="entry name" value="AA_TRANSFER_CLASS_1"/>
    <property type="match status" value="1"/>
</dbReference>
<dbReference type="InterPro" id="IPR000796">
    <property type="entry name" value="Asp_trans"/>
</dbReference>
<dbReference type="InterPro" id="IPR015421">
    <property type="entry name" value="PyrdxlP-dep_Trfase_major"/>
</dbReference>
<dbReference type="InterPro" id="IPR015424">
    <property type="entry name" value="PyrdxlP-dep_Trfase"/>
</dbReference>
<evidence type="ECO:0000256" key="2">
    <source>
        <dbReference type="ARBA" id="ARBA00007441"/>
    </source>
</evidence>
<dbReference type="Pfam" id="PF00155">
    <property type="entry name" value="Aminotran_1_2"/>
    <property type="match status" value="1"/>
</dbReference>
<dbReference type="RefSeq" id="WP_006682394.1">
    <property type="nucleotide sequence ID" value="NZ_CAFB01000038.1"/>
</dbReference>
<dbReference type="FunFam" id="3.90.1150.10:FF:000001">
    <property type="entry name" value="Aspartate aminotransferase"/>
    <property type="match status" value="1"/>
</dbReference>
<protein>
    <recommendedName>
        <fullName evidence="7">Aminotransferase</fullName>
        <ecNumber evidence="7">2.6.1.-</ecNumber>
    </recommendedName>
</protein>
<dbReference type="GO" id="GO:0004838">
    <property type="term" value="F:L-tyrosine-2-oxoglutarate transaminase activity"/>
    <property type="evidence" value="ECO:0007669"/>
    <property type="project" value="TreeGrafter"/>
</dbReference>
<comment type="cofactor">
    <cofactor evidence="1 7">
        <name>pyridoxal 5'-phosphate</name>
        <dbReference type="ChEBI" id="CHEBI:597326"/>
    </cofactor>
</comment>
<comment type="caution">
    <text evidence="10">The sequence shown here is derived from an EMBL/GenBank/DDBJ whole genome shotgun (WGS) entry which is preliminary data.</text>
</comment>
<organism evidence="10 11">
    <name type="scientific">Candidatus Glomeribacter gigasporarum BEG34</name>
    <dbReference type="NCBI Taxonomy" id="1070319"/>
    <lineage>
        <taxon>Bacteria</taxon>
        <taxon>Pseudomonadati</taxon>
        <taxon>Pseudomonadota</taxon>
        <taxon>Betaproteobacteria</taxon>
        <taxon>Burkholderiales</taxon>
        <taxon>Burkholderiaceae</taxon>
        <taxon>Candidatus Glomeribacter</taxon>
    </lineage>
</organism>
<dbReference type="GO" id="GO:0030170">
    <property type="term" value="F:pyridoxal phosphate binding"/>
    <property type="evidence" value="ECO:0007669"/>
    <property type="project" value="InterPro"/>
</dbReference>
<dbReference type="FunFam" id="3.40.640.10:FF:000015">
    <property type="entry name" value="Aspartate aminotransferase"/>
    <property type="match status" value="1"/>
</dbReference>
<comment type="subunit">
    <text evidence="3">Homodimer.</text>
</comment>
<dbReference type="STRING" id="1070319.CAGGBEG34_210018"/>
<dbReference type="EMBL" id="CAFB01000038">
    <property type="protein sequence ID" value="CCD29157.1"/>
    <property type="molecule type" value="Genomic_DNA"/>
</dbReference>
<evidence type="ECO:0000256" key="4">
    <source>
        <dbReference type="ARBA" id="ARBA00022576"/>
    </source>
</evidence>
<keyword evidence="11" id="KW-1185">Reference proteome</keyword>
<keyword evidence="4 7" id="KW-0032">Aminotransferase</keyword>
<dbReference type="EC" id="2.6.1.-" evidence="7"/>
<dbReference type="GO" id="GO:0005829">
    <property type="term" value="C:cytosol"/>
    <property type="evidence" value="ECO:0007669"/>
    <property type="project" value="TreeGrafter"/>
</dbReference>
<dbReference type="NCBIfam" id="NF006719">
    <property type="entry name" value="PRK09257.1"/>
    <property type="match status" value="1"/>
</dbReference>
<dbReference type="OrthoDB" id="9766445at2"/>
<dbReference type="GO" id="GO:0033585">
    <property type="term" value="P:L-phenylalanine biosynthetic process from chorismate via phenylpyruvate"/>
    <property type="evidence" value="ECO:0007669"/>
    <property type="project" value="TreeGrafter"/>
</dbReference>
<dbReference type="Proteomes" id="UP000054051">
    <property type="component" value="Unassembled WGS sequence"/>
</dbReference>
<dbReference type="InterPro" id="IPR004838">
    <property type="entry name" value="NHTrfase_class1_PyrdxlP-BS"/>
</dbReference>
<evidence type="ECO:0000256" key="8">
    <source>
        <dbReference type="SAM" id="Coils"/>
    </source>
</evidence>
<accession>G2J8R0</accession>
<dbReference type="AlphaFoldDB" id="G2J8R0"/>
<sequence length="401" mass="43509">MSLFSALTLAPRDPILGLTEAFNADPRPSKVNLGVGVYTDDKGRLPLLSAVRAAEQRLFEAAAPHDYQPIDGNAAYNAAVQKLLFGADSAQIAQGRIVTVQALGGTGALKIGADFLKFLNPNAKAAISAPSWENHRALFEAAGFEVSEYAYYDATTHGVQFDGLSEALQRMAPGTVAVFHACCHNPTGVDLSDAQWECIVQMVRQRELIPFIDIAYQGFGAGVEADARAVRRFAAAGIVCFIASSFSKSFSLYGERVGAFSIVASNADEAARVLSRLKRVIRTNFSNPPIYGAALAAMVLNCAQLRAQWIEELEAMRARLNQMRNALADKLTELGAADRFEFIRRQRGMFSYSGLTAPQVERLRNEFGIYALSTGRICLAALNTENIDTVARAIMRILSTN</sequence>
<evidence type="ECO:0000256" key="7">
    <source>
        <dbReference type="RuleBase" id="RU000481"/>
    </source>
</evidence>
<evidence type="ECO:0000259" key="9">
    <source>
        <dbReference type="Pfam" id="PF00155"/>
    </source>
</evidence>
<keyword evidence="5 7" id="KW-0808">Transferase</keyword>
<dbReference type="PANTHER" id="PTHR11879:SF37">
    <property type="entry name" value="AROMATIC-AMINO-ACID AMINOTRANSFERASE"/>
    <property type="match status" value="1"/>
</dbReference>
<proteinExistence type="inferred from homology"/>
<feature type="coiled-coil region" evidence="8">
    <location>
        <begin position="306"/>
        <end position="333"/>
    </location>
</feature>
<dbReference type="PANTHER" id="PTHR11879">
    <property type="entry name" value="ASPARTATE AMINOTRANSFERASE"/>
    <property type="match status" value="1"/>
</dbReference>
<gene>
    <name evidence="10" type="primary">aspC</name>
    <name evidence="10" type="ORF">CAGGBEG34_210018</name>
</gene>
<dbReference type="GO" id="GO:0042802">
    <property type="term" value="F:identical protein binding"/>
    <property type="evidence" value="ECO:0007669"/>
    <property type="project" value="TreeGrafter"/>
</dbReference>